<gene>
    <name evidence="1" type="ORF">CEXT_554551</name>
</gene>
<dbReference type="EMBL" id="BPLR01017912">
    <property type="protein sequence ID" value="GIY95431.1"/>
    <property type="molecule type" value="Genomic_DNA"/>
</dbReference>
<name>A0AAV4XN72_CAEEX</name>
<reference evidence="1 2" key="1">
    <citation type="submission" date="2021-06" db="EMBL/GenBank/DDBJ databases">
        <title>Caerostris extrusa draft genome.</title>
        <authorList>
            <person name="Kono N."/>
            <person name="Arakawa K."/>
        </authorList>
    </citation>
    <scope>NUCLEOTIDE SEQUENCE [LARGE SCALE GENOMIC DNA]</scope>
</reference>
<dbReference type="AlphaFoldDB" id="A0AAV4XN72"/>
<keyword evidence="2" id="KW-1185">Reference proteome</keyword>
<organism evidence="1 2">
    <name type="scientific">Caerostris extrusa</name>
    <name type="common">Bark spider</name>
    <name type="synonym">Caerostris bankana</name>
    <dbReference type="NCBI Taxonomy" id="172846"/>
    <lineage>
        <taxon>Eukaryota</taxon>
        <taxon>Metazoa</taxon>
        <taxon>Ecdysozoa</taxon>
        <taxon>Arthropoda</taxon>
        <taxon>Chelicerata</taxon>
        <taxon>Arachnida</taxon>
        <taxon>Araneae</taxon>
        <taxon>Araneomorphae</taxon>
        <taxon>Entelegynae</taxon>
        <taxon>Araneoidea</taxon>
        <taxon>Araneidae</taxon>
        <taxon>Caerostris</taxon>
    </lineage>
</organism>
<evidence type="ECO:0000313" key="1">
    <source>
        <dbReference type="EMBL" id="GIY95431.1"/>
    </source>
</evidence>
<accession>A0AAV4XN72</accession>
<sequence length="90" mass="10393">MAHNKFSKENGKQPRCHNYLKVHLSTNGIYLVMQWELQTMRNSSKDFSQYEHIFVSSGKMAAIEVESDKGNKLFQVHSEVLLMSTTMIRG</sequence>
<dbReference type="Proteomes" id="UP001054945">
    <property type="component" value="Unassembled WGS sequence"/>
</dbReference>
<comment type="caution">
    <text evidence="1">The sequence shown here is derived from an EMBL/GenBank/DDBJ whole genome shotgun (WGS) entry which is preliminary data.</text>
</comment>
<protein>
    <submittedName>
        <fullName evidence="1">Uncharacterized protein</fullName>
    </submittedName>
</protein>
<proteinExistence type="predicted"/>
<evidence type="ECO:0000313" key="2">
    <source>
        <dbReference type="Proteomes" id="UP001054945"/>
    </source>
</evidence>